<evidence type="ECO:0000313" key="7">
    <source>
        <dbReference type="EMBL" id="MPD05073.1"/>
    </source>
</evidence>
<evidence type="ECO:0000256" key="2">
    <source>
        <dbReference type="ARBA" id="ARBA00009172"/>
    </source>
</evidence>
<dbReference type="GO" id="GO:0015459">
    <property type="term" value="F:potassium channel regulator activity"/>
    <property type="evidence" value="ECO:0007669"/>
    <property type="project" value="TreeGrafter"/>
</dbReference>
<evidence type="ECO:0000256" key="3">
    <source>
        <dbReference type="ARBA" id="ARBA00022692"/>
    </source>
</evidence>
<dbReference type="OrthoDB" id="78663at2759"/>
<dbReference type="SUPFAM" id="SSF103473">
    <property type="entry name" value="MFS general substrate transporter"/>
    <property type="match status" value="1"/>
</dbReference>
<dbReference type="InterPro" id="IPR036259">
    <property type="entry name" value="MFS_trans_sf"/>
</dbReference>
<sequence length="169" mass="18622">MVGYVMICYGVCDALCSISFSPLVKLVGRVPVFTVGAVINFGVIITLIKWRPHPDDTAIFFVLAGLWGVSDAIWQTQINAFYGVIFPGKAEAAFSNYRLWESIGFIISFATSSLICIKAKIIILFVFIISGMIGYFVIEVTEKRGGLKKDNNGNVITIDELIKGIPHEH</sequence>
<dbReference type="GO" id="GO:0043266">
    <property type="term" value="P:regulation of potassium ion transport"/>
    <property type="evidence" value="ECO:0007669"/>
    <property type="project" value="TreeGrafter"/>
</dbReference>
<dbReference type="PANTHER" id="PTHR19444">
    <property type="entry name" value="UNC-93 RELATED"/>
    <property type="match status" value="1"/>
</dbReference>
<dbReference type="Pfam" id="PF05978">
    <property type="entry name" value="UNC-93"/>
    <property type="match status" value="1"/>
</dbReference>
<evidence type="ECO:0000256" key="4">
    <source>
        <dbReference type="ARBA" id="ARBA00022989"/>
    </source>
</evidence>
<proteinExistence type="inferred from homology"/>
<evidence type="ECO:0000256" key="1">
    <source>
        <dbReference type="ARBA" id="ARBA00004141"/>
    </source>
</evidence>
<evidence type="ECO:0000256" key="5">
    <source>
        <dbReference type="ARBA" id="ARBA00023136"/>
    </source>
</evidence>
<dbReference type="AlphaFoldDB" id="A0A5B7K8Z1"/>
<evidence type="ECO:0000256" key="6">
    <source>
        <dbReference type="SAM" id="Phobius"/>
    </source>
</evidence>
<dbReference type="PANTHER" id="PTHR19444:SF13">
    <property type="entry name" value="PROTEIN UNC-93 HOMOLOG A"/>
    <property type="match status" value="1"/>
</dbReference>
<comment type="caution">
    <text evidence="7">The sequence shown here is derived from an EMBL/GenBank/DDBJ whole genome shotgun (WGS) entry which is preliminary data.</text>
</comment>
<reference evidence="7 8" key="1">
    <citation type="submission" date="2019-05" db="EMBL/GenBank/DDBJ databases">
        <title>Another draft genome of Portunus trituberculatus and its Hox gene families provides insights of decapod evolution.</title>
        <authorList>
            <person name="Jeong J.-H."/>
            <person name="Song I."/>
            <person name="Kim S."/>
            <person name="Choi T."/>
            <person name="Kim D."/>
            <person name="Ryu S."/>
            <person name="Kim W."/>
        </authorList>
    </citation>
    <scope>NUCLEOTIDE SEQUENCE [LARGE SCALE GENOMIC DNA]</scope>
    <source>
        <tissue evidence="7">Muscle</tissue>
    </source>
</reference>
<dbReference type="GO" id="GO:0005886">
    <property type="term" value="C:plasma membrane"/>
    <property type="evidence" value="ECO:0007669"/>
    <property type="project" value="TreeGrafter"/>
</dbReference>
<comment type="similarity">
    <text evidence="2">Belongs to the unc-93 family.</text>
</comment>
<dbReference type="Proteomes" id="UP000324222">
    <property type="component" value="Unassembled WGS sequence"/>
</dbReference>
<organism evidence="7 8">
    <name type="scientific">Portunus trituberculatus</name>
    <name type="common">Swimming crab</name>
    <name type="synonym">Neptunus trituberculatus</name>
    <dbReference type="NCBI Taxonomy" id="210409"/>
    <lineage>
        <taxon>Eukaryota</taxon>
        <taxon>Metazoa</taxon>
        <taxon>Ecdysozoa</taxon>
        <taxon>Arthropoda</taxon>
        <taxon>Crustacea</taxon>
        <taxon>Multicrustacea</taxon>
        <taxon>Malacostraca</taxon>
        <taxon>Eumalacostraca</taxon>
        <taxon>Eucarida</taxon>
        <taxon>Decapoda</taxon>
        <taxon>Pleocyemata</taxon>
        <taxon>Brachyura</taxon>
        <taxon>Eubrachyura</taxon>
        <taxon>Portunoidea</taxon>
        <taxon>Portunidae</taxon>
        <taxon>Portuninae</taxon>
        <taxon>Portunus</taxon>
    </lineage>
</organism>
<dbReference type="GO" id="GO:0006937">
    <property type="term" value="P:regulation of muscle contraction"/>
    <property type="evidence" value="ECO:0007669"/>
    <property type="project" value="TreeGrafter"/>
</dbReference>
<dbReference type="GO" id="GO:0055120">
    <property type="term" value="C:striated muscle dense body"/>
    <property type="evidence" value="ECO:0007669"/>
    <property type="project" value="TreeGrafter"/>
</dbReference>
<keyword evidence="8" id="KW-1185">Reference proteome</keyword>
<protein>
    <submittedName>
        <fullName evidence="7">Protein unc-93 A</fullName>
    </submittedName>
</protein>
<feature type="transmembrane region" description="Helical" evidence="6">
    <location>
        <begin position="105"/>
        <end position="138"/>
    </location>
</feature>
<name>A0A5B7K8Z1_PORTR</name>
<keyword evidence="3 6" id="KW-0812">Transmembrane</keyword>
<dbReference type="InterPro" id="IPR010291">
    <property type="entry name" value="Ion_channel_UNC-93"/>
</dbReference>
<evidence type="ECO:0000313" key="8">
    <source>
        <dbReference type="Proteomes" id="UP000324222"/>
    </source>
</evidence>
<dbReference type="EMBL" id="VSRR010144259">
    <property type="protein sequence ID" value="MPD05073.1"/>
    <property type="molecule type" value="Genomic_DNA"/>
</dbReference>
<dbReference type="Gene3D" id="1.20.1250.20">
    <property type="entry name" value="MFS general substrate transporter like domains"/>
    <property type="match status" value="1"/>
</dbReference>
<comment type="subcellular location">
    <subcellularLocation>
        <location evidence="1">Membrane</location>
        <topology evidence="1">Multi-pass membrane protein</topology>
    </subcellularLocation>
</comment>
<accession>A0A5B7K8Z1</accession>
<feature type="transmembrane region" description="Helical" evidence="6">
    <location>
        <begin position="60"/>
        <end position="85"/>
    </location>
</feature>
<gene>
    <name evidence="7" type="primary">unc93a</name>
    <name evidence="7" type="ORF">E2C01_100796</name>
</gene>
<dbReference type="InterPro" id="IPR051951">
    <property type="entry name" value="UNC-93_regulatory"/>
</dbReference>
<feature type="transmembrane region" description="Helical" evidence="6">
    <location>
        <begin position="30"/>
        <end position="48"/>
    </location>
</feature>
<keyword evidence="4 6" id="KW-1133">Transmembrane helix</keyword>
<keyword evidence="5 6" id="KW-0472">Membrane</keyword>